<feature type="compositionally biased region" description="Acidic residues" evidence="8">
    <location>
        <begin position="1659"/>
        <end position="1670"/>
    </location>
</feature>
<feature type="compositionally biased region" description="Basic and acidic residues" evidence="8">
    <location>
        <begin position="1671"/>
        <end position="1682"/>
    </location>
</feature>
<dbReference type="GO" id="GO:0034632">
    <property type="term" value="F:retinol transmembrane transporter activity"/>
    <property type="evidence" value="ECO:0007669"/>
    <property type="project" value="InterPro"/>
</dbReference>
<comment type="caution">
    <text evidence="12">The sequence shown here is derived from an EMBL/GenBank/DDBJ whole genome shotgun (WGS) entry which is preliminary data.</text>
</comment>
<evidence type="ECO:0000256" key="9">
    <source>
        <dbReference type="SAM" id="Phobius"/>
    </source>
</evidence>
<dbReference type="PANTHER" id="PTHR21444">
    <property type="entry name" value="COILED-COIL DOMAIN-CONTAINING PROTEIN 180"/>
    <property type="match status" value="1"/>
</dbReference>
<feature type="domain" description="DUF4456" evidence="11">
    <location>
        <begin position="2256"/>
        <end position="2459"/>
    </location>
</feature>
<evidence type="ECO:0000256" key="5">
    <source>
        <dbReference type="ARBA" id="ARBA00022989"/>
    </source>
</evidence>
<dbReference type="PANTHER" id="PTHR21444:SF14">
    <property type="entry name" value="COILED-COIL DOMAIN-CONTAINING PROTEIN 180"/>
    <property type="match status" value="1"/>
</dbReference>
<evidence type="ECO:0000256" key="7">
    <source>
        <dbReference type="ARBA" id="ARBA00023170"/>
    </source>
</evidence>
<comment type="subcellular location">
    <subcellularLocation>
        <location evidence="1">Cell membrane</location>
        <topology evidence="1">Multi-pass membrane protein</topology>
    </subcellularLocation>
</comment>
<gene>
    <name evidence="12" type="ORF">EI555_015351</name>
</gene>
<evidence type="ECO:0000259" key="10">
    <source>
        <dbReference type="Pfam" id="PF14643"/>
    </source>
</evidence>
<feature type="transmembrane region" description="Helical" evidence="9">
    <location>
        <begin position="159"/>
        <end position="176"/>
    </location>
</feature>
<dbReference type="Proteomes" id="UP000308365">
    <property type="component" value="Unassembled WGS sequence"/>
</dbReference>
<feature type="transmembrane region" description="Helical" evidence="9">
    <location>
        <begin position="560"/>
        <end position="587"/>
    </location>
</feature>
<feature type="transmembrane region" description="Helical" evidence="9">
    <location>
        <begin position="508"/>
        <end position="532"/>
    </location>
</feature>
<feature type="non-terminal residue" evidence="12">
    <location>
        <position position="1"/>
    </location>
</feature>
<dbReference type="Pfam" id="PF14644">
    <property type="entry name" value="DUF4456"/>
    <property type="match status" value="1"/>
</dbReference>
<keyword evidence="5 9" id="KW-1133">Transmembrane helix</keyword>
<dbReference type="GO" id="GO:0038023">
    <property type="term" value="F:signaling receptor activity"/>
    <property type="evidence" value="ECO:0007669"/>
    <property type="project" value="InterPro"/>
</dbReference>
<name>A0A4U1EFF2_MONMO</name>
<evidence type="ECO:0000256" key="8">
    <source>
        <dbReference type="SAM" id="MobiDB-lite"/>
    </source>
</evidence>
<dbReference type="InterPro" id="IPR027914">
    <property type="entry name" value="DUF4456"/>
</dbReference>
<dbReference type="GO" id="GO:0005886">
    <property type="term" value="C:plasma membrane"/>
    <property type="evidence" value="ECO:0007669"/>
    <property type="project" value="UniProtKB-SubCell"/>
</dbReference>
<keyword evidence="4 9" id="KW-0812">Transmembrane</keyword>
<dbReference type="Pfam" id="PF14752">
    <property type="entry name" value="RBP_receptor"/>
    <property type="match status" value="1"/>
</dbReference>
<feature type="compositionally biased region" description="Acidic residues" evidence="8">
    <location>
        <begin position="1580"/>
        <end position="1589"/>
    </location>
</feature>
<feature type="transmembrane region" description="Helical" evidence="9">
    <location>
        <begin position="216"/>
        <end position="234"/>
    </location>
</feature>
<keyword evidence="2" id="KW-0813">Transport</keyword>
<evidence type="ECO:0000313" key="12">
    <source>
        <dbReference type="EMBL" id="TKC34909.1"/>
    </source>
</evidence>
<feature type="compositionally biased region" description="Basic and acidic residues" evidence="8">
    <location>
        <begin position="1557"/>
        <end position="1568"/>
    </location>
</feature>
<organism evidence="12 13">
    <name type="scientific">Monodon monoceros</name>
    <name type="common">Narwhal</name>
    <name type="synonym">Ceratodon monodon</name>
    <dbReference type="NCBI Taxonomy" id="40151"/>
    <lineage>
        <taxon>Eukaryota</taxon>
        <taxon>Metazoa</taxon>
        <taxon>Chordata</taxon>
        <taxon>Craniata</taxon>
        <taxon>Vertebrata</taxon>
        <taxon>Euteleostomi</taxon>
        <taxon>Mammalia</taxon>
        <taxon>Eutheria</taxon>
        <taxon>Laurasiatheria</taxon>
        <taxon>Artiodactyla</taxon>
        <taxon>Whippomorpha</taxon>
        <taxon>Cetacea</taxon>
        <taxon>Odontoceti</taxon>
        <taxon>Monodontidae</taxon>
        <taxon>Monodon</taxon>
    </lineage>
</organism>
<feature type="transmembrane region" description="Helical" evidence="9">
    <location>
        <begin position="254"/>
        <end position="273"/>
    </location>
</feature>
<evidence type="ECO:0000256" key="4">
    <source>
        <dbReference type="ARBA" id="ARBA00022692"/>
    </source>
</evidence>
<feature type="transmembrane region" description="Helical" evidence="9">
    <location>
        <begin position="342"/>
        <end position="362"/>
    </location>
</feature>
<reference evidence="13" key="1">
    <citation type="journal article" date="2019" name="IScience">
        <title>Narwhal Genome Reveals Long-Term Low Genetic Diversity despite Current Large Abundance Size.</title>
        <authorList>
            <person name="Westbury M.V."/>
            <person name="Petersen B."/>
            <person name="Garde E."/>
            <person name="Heide-Jorgensen M.P."/>
            <person name="Lorenzen E.D."/>
        </authorList>
    </citation>
    <scope>NUCLEOTIDE SEQUENCE [LARGE SCALE GENOMIC DNA]</scope>
</reference>
<evidence type="ECO:0000256" key="3">
    <source>
        <dbReference type="ARBA" id="ARBA00022475"/>
    </source>
</evidence>
<evidence type="ECO:0000256" key="6">
    <source>
        <dbReference type="ARBA" id="ARBA00023136"/>
    </source>
</evidence>
<dbReference type="EMBL" id="RWIC01001678">
    <property type="protein sequence ID" value="TKC34909.1"/>
    <property type="molecule type" value="Genomic_DNA"/>
</dbReference>
<feature type="compositionally biased region" description="Polar residues" evidence="8">
    <location>
        <begin position="1591"/>
        <end position="1605"/>
    </location>
</feature>
<feature type="region of interest" description="Disordered" evidence="8">
    <location>
        <begin position="2145"/>
        <end position="2175"/>
    </location>
</feature>
<accession>A0A4U1EFF2</accession>
<dbReference type="InterPro" id="IPR028089">
    <property type="entry name" value="DUF4455"/>
</dbReference>
<evidence type="ECO:0000256" key="2">
    <source>
        <dbReference type="ARBA" id="ARBA00022448"/>
    </source>
</evidence>
<proteinExistence type="predicted"/>
<feature type="transmembrane region" description="Helical" evidence="9">
    <location>
        <begin position="188"/>
        <end position="209"/>
    </location>
</feature>
<keyword evidence="3" id="KW-1003">Cell membrane</keyword>
<dbReference type="InterPro" id="IPR026612">
    <property type="entry name" value="STRA6-like"/>
</dbReference>
<keyword evidence="7" id="KW-0675">Receptor</keyword>
<keyword evidence="6 9" id="KW-0472">Membrane</keyword>
<feature type="domain" description="DUF4455" evidence="10">
    <location>
        <begin position="1051"/>
        <end position="1525"/>
    </location>
</feature>
<feature type="transmembrane region" description="Helical" evidence="9">
    <location>
        <begin position="105"/>
        <end position="123"/>
    </location>
</feature>
<feature type="region of interest" description="Disordered" evidence="8">
    <location>
        <begin position="1541"/>
        <end position="1693"/>
    </location>
</feature>
<evidence type="ECO:0000313" key="13">
    <source>
        <dbReference type="Proteomes" id="UP000308365"/>
    </source>
</evidence>
<feature type="transmembrane region" description="Helical" evidence="9">
    <location>
        <begin position="403"/>
        <end position="426"/>
    </location>
</feature>
<protein>
    <recommendedName>
        <fullName evidence="14">Coiled-coil domain-containing protein 180</fullName>
    </recommendedName>
</protein>
<evidence type="ECO:0008006" key="14">
    <source>
        <dbReference type="Google" id="ProtNLM"/>
    </source>
</evidence>
<evidence type="ECO:0000259" key="11">
    <source>
        <dbReference type="Pfam" id="PF14644"/>
    </source>
</evidence>
<evidence type="ECO:0000256" key="1">
    <source>
        <dbReference type="ARBA" id="ARBA00004651"/>
    </source>
</evidence>
<dbReference type="Pfam" id="PF14643">
    <property type="entry name" value="DUF4455"/>
    <property type="match status" value="1"/>
</dbReference>
<feature type="transmembrane region" description="Helical" evidence="9">
    <location>
        <begin position="467"/>
        <end position="488"/>
    </location>
</feature>
<feature type="compositionally biased region" description="Basic residues" evidence="8">
    <location>
        <begin position="1547"/>
        <end position="1556"/>
    </location>
</feature>
<sequence>NIRISEAVITKRQEKPKEQSREADCSPELQAVLFYQDAFLKRKRKLVALEDSRANLGKGALGPPACSVEQDTGHRARYVQRSGYWLTRTRQLNGTCASSVDMELFLHYSLIPSLFIILVLSLLQRREHHRQRDDASYLLGNRFRMIIPLDFVGTFRNRWSYGVAFGAAANKVMFLFSEGYQPLQVPQWAQAFVLLIGGIEVGLSHFPFFACLSSEFRLVSSILGFSYSLIWFAVTTLHITQCPHGQFVGKYETVVFYWPSLLCLAFLLGRFLYMFVKSLRVHLGWELQTEEKPFLEVHQAEHVKQLLRKCPLQEREKSWFQTRIYEWDPYFQFPSRMIGTTVLAFICLYLFIVIEFCMFVYVRDELDVFEGELESYVASMNQTGTLTPVLLQVKELINVTKGVWVVTILPASLTCVSYLFHILACYRKQMKRLWAGDKHFLPLKFHNPSSSESVVAIARYSGWQIAYILWGYLIIHVMQSLCGLVIMYSLVLPVIHNQALEMLRGLGIGILTISIVLGLMVLQVWIAASFFLQPKMGTADKQKPLALNNRRAFHNFNYFLFFYNVLLGLGACLCRLLISCTLGTWLIARIDRTILQSGCERADMGFSAWIGMLYVDHYHTNPVLVSFCHILITGHRERRLQRAIKYWYLNQSAGLMVVGEKESTIPASSLGSLPPRRSGQLKEGAMPALWEIPHPPGAPMERGLHTWKLIPMSSSDAEIGFNQDKEDRMVFLDHNGSEMHFLSPASFRNIQCASLDAPASPEVSPAQRNWQEFHYSTRGAGSPSLRATRLLLGKCVRAGPTELPPLCVALETKCGRGRVPGRRASLHLAGLRGPALRLPLLLDGFVGAGVRGACWASQHSVSFVRGGGVRGKSSNRVLRQLGVQGRSASDLRLAWLGEPTFSRPNPRQQLPCRGVQPEAKMSSVGKVTQIPSGKVYQQIFEAEVQLVHSLASTRKRAMERSMAPKDGRKLLMTKMDIREGEMMSPRQRKWAHSLPNDWVTENPVLYREKEIAKKEKAQEGENSIAAREVRGLPDAPVPERFSTITLQGRGDYKRRGYESALASFKEEIDQTAMEMEPLIVEPGALLLKKLAESDEDINNLFEKVENDSNLEDYTIQPDPNFLAQTLLELWDQVAEKFLFQKQEIKELDKTLHSLEFSRADKLKSVLKKYVEIIEKTSYLMQPDVYRLIDKEAMIINHALLGNRRALAQLFVNLMEAALQQELDGHRRWQGLVDAWKALKKEDLVQGFSEFMASERIQTPPAVQMELETMFKNQSALRQKRLDHLCTICDLLPPNYSKAQLTEWRSTLSSLNKHLDAYHVDCMMRIRLQYEKTWQECLAQVQKCKKQLLDWKAFTEEEAESLVSPSFFQMVGNLQSKAEEELEALDKSFKAVAKQTERQNSDLFSYFQEAVQLWEVHRSMLLMQELELEKRMEQQRQKHSCESQAQEAHLDKLLDQLRQQSCENTLRLHLEKAKDFLKNMKCRCESSHGLLTKEVMEYPAILLKELNSYSSTLSQHFCVREIFEQNLEGEVIFRLRAPEPHEKQFQERRRKLRGKQRPKADASKGEESLSRGTSSLRPVEEIEEVEDQEIESPTTQEVVVSPQEKSVLSEEMDESRGDSIPGLEEMQVERDSSLKSPPNQANMMVREEEEEEKKEKVEEEREEEEEEEEERESSSVDEVRAQEESLGAVSHEEMESFTTSSGNTYFVFLPLEQEESSKRPHSNLSAILFNDTSSAKVLEQMIIPSRLVLEIKKQLRAGFFEHLEKWFDQCALNARVIVATKINELDSELELRLHLHQPRAQLIEKDIHNVRAAELSLHQERLDSHCAGVMETLRKERRMFCQFQEEQNMRSKDFQHKIYDMEHIFLNATKSQKLVTLSSTLHRELLSYVDVVQLSLRSFRQYLEESLGKLRYTNVEFVRHCRLFSEGGNFSSEEIDSLCHRLEKEAARIEFVENLIMIKMEKMESEYLDQANDVINKFESKFHNLSVDLIFIEKIQRLLTNLQVKIKCEVAKSNLQTDGLNSSLEQLQSKVQMCRSSRGDEKIVTTEDLLGLVRTWKEKLSQRIQYLNCKLNMVSVTQVVLTDNILTNLVVGSDILVSSEAHEEEAKVDVVTPESFTQPSRMGKSLIEDPAVEVVRRILQFPDSKCPTQQCDKERSQTGLKRLRSRAENSVKKGLSTASTTLAARPGAGAHAGSGLPAFISNLQSTDTPLPHSITRYAKPNRLDRKYHVLGDKPPPPAEDFKGIVLSLLWESNEHLLTVVEEFYHKEKHSITRPDCMYGTFDQCTENVSRKILVYHSQADEYHNSCLIELRAQMRRFEELLPPVCWLVMENFKEHHWKKYCTSTNEIRGQFSNYQEQLERRKDENAQKLHPNLGHPAHFQEMESLCQVEEKRQEDLDTMIAVTREQLEEFTRKYSRFFIASLAAFTEKFLLQLDEVVTIDDVQVAKMEPPKQKTSILIRRKLNGLSLEEESEKPLIERGSRKWPGIKPTEVTIQHKILLQKTPSITTTKTTLGHLASVEARDAIYLKYLASFEEELKKIQDDSTLQVKEAQRWKDSWKRSVRTIQGLYL</sequence>